<name>A0AAV2VSC7_9VIBR</name>
<comment type="caution">
    <text evidence="1">The sequence shown here is derived from an EMBL/GenBank/DDBJ whole genome shotgun (WGS) entry which is preliminary data.</text>
</comment>
<reference evidence="1 2" key="1">
    <citation type="journal article" date="2013" name="ISME J.">
        <title>Comparative genomics of pathogenic lineages of Vibrio nigripulchritudo identifies virulence-associated traits.</title>
        <authorList>
            <person name="Goudenege D."/>
            <person name="Labreuche Y."/>
            <person name="Krin E."/>
            <person name="Ansquer D."/>
            <person name="Mangenot S."/>
            <person name="Calteau A."/>
            <person name="Medigue C."/>
            <person name="Mazel D."/>
            <person name="Polz M.F."/>
            <person name="Le Roux F."/>
        </authorList>
    </citation>
    <scope>NUCLEOTIDE SEQUENCE [LARGE SCALE GENOMIC DNA]</scope>
    <source>
        <strain evidence="1 2">SOn1</strain>
    </source>
</reference>
<organism evidence="1 2">
    <name type="scientific">Vibrio nigripulchritudo SOn1</name>
    <dbReference type="NCBI Taxonomy" id="1238450"/>
    <lineage>
        <taxon>Bacteria</taxon>
        <taxon>Pseudomonadati</taxon>
        <taxon>Pseudomonadota</taxon>
        <taxon>Gammaproteobacteria</taxon>
        <taxon>Vibrionales</taxon>
        <taxon>Vibrionaceae</taxon>
        <taxon>Vibrio</taxon>
    </lineage>
</organism>
<sequence length="122" mass="13800">MKLRTLAMVSGIFLLAGCSVNNYEPAAPTASKSDIEMARQWLSEVENLEVKDDGYIHYTESLPGGSGYYWKTTTIRKISKEWSCGSMYPLLEKGFVVRMFFKGKGGKEEYFDKARCDAEETN</sequence>
<evidence type="ECO:0000313" key="2">
    <source>
        <dbReference type="Proteomes" id="UP000018211"/>
    </source>
</evidence>
<dbReference type="PROSITE" id="PS51257">
    <property type="entry name" value="PROKAR_LIPOPROTEIN"/>
    <property type="match status" value="1"/>
</dbReference>
<dbReference type="RefSeq" id="WP_022612372.1">
    <property type="nucleotide sequence ID" value="NZ_LK391965.1"/>
</dbReference>
<evidence type="ECO:0008006" key="3">
    <source>
        <dbReference type="Google" id="ProtNLM"/>
    </source>
</evidence>
<dbReference type="Proteomes" id="UP000018211">
    <property type="component" value="Unassembled WGS sequence"/>
</dbReference>
<gene>
    <name evidence="1" type="ORF">VIBNISOn1_320018</name>
</gene>
<proteinExistence type="predicted"/>
<dbReference type="EMBL" id="CAOF01000123">
    <property type="protein sequence ID" value="CCO47637.1"/>
    <property type="molecule type" value="Genomic_DNA"/>
</dbReference>
<evidence type="ECO:0000313" key="1">
    <source>
        <dbReference type="EMBL" id="CCO47637.1"/>
    </source>
</evidence>
<dbReference type="AlphaFoldDB" id="A0AAV2VSC7"/>
<protein>
    <recommendedName>
        <fullName evidence="3">Lipoprotein</fullName>
    </recommendedName>
</protein>
<accession>A0AAV2VSC7</accession>